<dbReference type="InterPro" id="IPR008969">
    <property type="entry name" value="CarboxyPept-like_regulatory"/>
</dbReference>
<proteinExistence type="predicted"/>
<dbReference type="KEGG" id="chk:D4L85_17060"/>
<sequence length="305" mass="34073">MIYRFIALSVSLLISFHGIGQSVTGIVRFKPDNSLAPGVNVVELGTQNGTVTDVDGKFSLNVSTLDATLVISFIGCVTTEVPLQGRDYVEIALKVDCIRDFFDAQKFGLYASSGLVHTPAGLRIELTGPAFYKDLNLKAAVGYQTNFNGNEFLNLQAGLDHLFLSCNYDQDLLFNYNKVKWKEHVDMTSKSIQTNLNFANKGGLSLLLGYSAISFNDLESGTHQQRSGPLVGLGKWIGRPINTNITVKASIYNGLAEYNAELRKRLKRRINVFARYYKVEAFTEVSLGLGWQATYYFPWQRRPRR</sequence>
<reference evidence="2" key="1">
    <citation type="submission" date="2018-09" db="EMBL/GenBank/DDBJ databases">
        <title>Chryseolinea sp. KIS68-18 isolated from soil.</title>
        <authorList>
            <person name="Weon H.-Y."/>
            <person name="Kwon S.-W."/>
            <person name="Lee S.A."/>
        </authorList>
    </citation>
    <scope>NUCLEOTIDE SEQUENCE [LARGE SCALE GENOMIC DNA]</scope>
    <source>
        <strain evidence="2">KIS68-18</strain>
    </source>
</reference>
<evidence type="ECO:0000313" key="1">
    <source>
        <dbReference type="EMBL" id="AYB32175.1"/>
    </source>
</evidence>
<dbReference type="OrthoDB" id="822112at2"/>
<gene>
    <name evidence="1" type="ORF">D4L85_17060</name>
</gene>
<dbReference type="AlphaFoldDB" id="A0A385SQC9"/>
<dbReference type="RefSeq" id="WP_119755434.1">
    <property type="nucleotide sequence ID" value="NZ_CP032382.1"/>
</dbReference>
<dbReference type="Pfam" id="PF13715">
    <property type="entry name" value="CarbopepD_reg_2"/>
    <property type="match status" value="1"/>
</dbReference>
<name>A0A385SQC9_9BACT</name>
<protein>
    <recommendedName>
        <fullName evidence="3">Carboxypeptidase-like regulatory domain-containing protein</fullName>
    </recommendedName>
</protein>
<dbReference type="EMBL" id="CP032382">
    <property type="protein sequence ID" value="AYB32175.1"/>
    <property type="molecule type" value="Genomic_DNA"/>
</dbReference>
<accession>A0A385SQC9</accession>
<dbReference type="SUPFAM" id="SSF49464">
    <property type="entry name" value="Carboxypeptidase regulatory domain-like"/>
    <property type="match status" value="1"/>
</dbReference>
<organism evidence="1 2">
    <name type="scientific">Chryseolinea soli</name>
    <dbReference type="NCBI Taxonomy" id="2321403"/>
    <lineage>
        <taxon>Bacteria</taxon>
        <taxon>Pseudomonadati</taxon>
        <taxon>Bacteroidota</taxon>
        <taxon>Cytophagia</taxon>
        <taxon>Cytophagales</taxon>
        <taxon>Fulvivirgaceae</taxon>
        <taxon>Chryseolinea</taxon>
    </lineage>
</organism>
<evidence type="ECO:0000313" key="2">
    <source>
        <dbReference type="Proteomes" id="UP000266183"/>
    </source>
</evidence>
<dbReference type="Proteomes" id="UP000266183">
    <property type="component" value="Chromosome"/>
</dbReference>
<evidence type="ECO:0008006" key="3">
    <source>
        <dbReference type="Google" id="ProtNLM"/>
    </source>
</evidence>
<keyword evidence="2" id="KW-1185">Reference proteome</keyword>